<feature type="binding site" evidence="29">
    <location>
        <position position="113"/>
    </location>
    <ligand>
        <name>substrate</name>
    </ligand>
</feature>
<comment type="cofactor">
    <cofactor evidence="3 27 28">
        <name>heme</name>
        <dbReference type="ChEBI" id="CHEBI:30413"/>
    </cofactor>
</comment>
<dbReference type="GO" id="GO:0001516">
    <property type="term" value="P:prostaglandin biosynthetic process"/>
    <property type="evidence" value="ECO:0007669"/>
    <property type="project" value="UniProtKB-KW"/>
</dbReference>
<evidence type="ECO:0000256" key="10">
    <source>
        <dbReference type="ARBA" id="ARBA00022516"/>
    </source>
</evidence>
<dbReference type="GO" id="GO:0106256">
    <property type="term" value="F:hydroperoxy icosatetraenoate dehydratase activity"/>
    <property type="evidence" value="ECO:0007669"/>
    <property type="project" value="UniProtKB-EC"/>
</dbReference>
<organism evidence="30 31">
    <name type="scientific">Pelobates cultripes</name>
    <name type="common">Western spadefoot toad</name>
    <dbReference type="NCBI Taxonomy" id="61616"/>
    <lineage>
        <taxon>Eukaryota</taxon>
        <taxon>Metazoa</taxon>
        <taxon>Chordata</taxon>
        <taxon>Craniata</taxon>
        <taxon>Vertebrata</taxon>
        <taxon>Euteleostomi</taxon>
        <taxon>Amphibia</taxon>
        <taxon>Batrachia</taxon>
        <taxon>Anura</taxon>
        <taxon>Pelobatoidea</taxon>
        <taxon>Pelobatidae</taxon>
        <taxon>Pelobates</taxon>
    </lineage>
</organism>
<dbReference type="Proteomes" id="UP001295444">
    <property type="component" value="Chromosome 06"/>
</dbReference>
<evidence type="ECO:0000256" key="11">
    <source>
        <dbReference type="ARBA" id="ARBA00022585"/>
    </source>
</evidence>
<dbReference type="PANTHER" id="PTHR24306">
    <property type="match status" value="1"/>
</dbReference>
<dbReference type="EMBL" id="OW240917">
    <property type="protein sequence ID" value="CAH2303286.1"/>
    <property type="molecule type" value="Genomic_DNA"/>
</dbReference>
<evidence type="ECO:0000313" key="31">
    <source>
        <dbReference type="Proteomes" id="UP001295444"/>
    </source>
</evidence>
<dbReference type="PRINTS" id="PR00465">
    <property type="entry name" value="EP450IV"/>
</dbReference>
<comment type="similarity">
    <text evidence="5 27">Belongs to the cytochrome P450 family.</text>
</comment>
<evidence type="ECO:0000256" key="27">
    <source>
        <dbReference type="PIRNR" id="PIRNR000047"/>
    </source>
</evidence>
<dbReference type="PIRSF" id="PIRSF000047">
    <property type="entry name" value="Cytochrome_CYPVIIA1"/>
    <property type="match status" value="1"/>
</dbReference>
<evidence type="ECO:0000256" key="14">
    <source>
        <dbReference type="ARBA" id="ARBA00022723"/>
    </source>
</evidence>
<comment type="function">
    <text evidence="26">Catalyzes the biosynthesis and metabolism of eicosanoids. Catalyzes the isomerization of prostaglandin H2 to prostacyclin (= prostaglandin I2), a potent mediator of vasodilation and inhibitor of platelet aggregation. Additionally, displays dehydratase activity, toward hydroperoxyeicosatetraenoates (HPETEs), especially toward (15S)-hydroperoxy-(5Z,8Z,11Z,13E)-eicosatetraenoate (15(S)-HPETE).</text>
</comment>
<evidence type="ECO:0000256" key="8">
    <source>
        <dbReference type="ARBA" id="ARBA00017409"/>
    </source>
</evidence>
<keyword evidence="10" id="KW-0444">Lipid biosynthesis</keyword>
<keyword evidence="20 27" id="KW-0472">Membrane</keyword>
<dbReference type="GO" id="GO:0004497">
    <property type="term" value="F:monooxygenase activity"/>
    <property type="evidence" value="ECO:0007669"/>
    <property type="project" value="InterPro"/>
</dbReference>
<evidence type="ECO:0000256" key="6">
    <source>
        <dbReference type="ARBA" id="ARBA00012204"/>
    </source>
</evidence>
<evidence type="ECO:0000313" key="30">
    <source>
        <dbReference type="EMBL" id="CAH2303286.1"/>
    </source>
</evidence>
<keyword evidence="21" id="KW-0275">Fatty acid biosynthesis</keyword>
<keyword evidence="9" id="KW-0644">Prostaglandin metabolism</keyword>
<evidence type="ECO:0000256" key="7">
    <source>
        <dbReference type="ARBA" id="ARBA00013084"/>
    </source>
</evidence>
<dbReference type="Gene3D" id="1.10.630.10">
    <property type="entry name" value="Cytochrome P450"/>
    <property type="match status" value="1"/>
</dbReference>
<comment type="catalytic activity">
    <reaction evidence="2">
        <text>a hydroperoxyeicosatetraenoate = an oxoeicosatetraenoate + H2O</text>
        <dbReference type="Rhea" id="RHEA:55556"/>
        <dbReference type="ChEBI" id="CHEBI:15377"/>
        <dbReference type="ChEBI" id="CHEBI:59720"/>
        <dbReference type="ChEBI" id="CHEBI:131859"/>
        <dbReference type="EC" id="4.2.1.152"/>
    </reaction>
    <physiologicalReaction direction="left-to-right" evidence="2">
        <dbReference type="Rhea" id="RHEA:55557"/>
    </physiologicalReaction>
</comment>
<dbReference type="InterPro" id="IPR024204">
    <property type="entry name" value="Cyt_P450_CYP7A1-type"/>
</dbReference>
<keyword evidence="18 27" id="KW-0408">Iron</keyword>
<evidence type="ECO:0000256" key="9">
    <source>
        <dbReference type="ARBA" id="ARBA00022501"/>
    </source>
</evidence>
<dbReference type="Pfam" id="PF00067">
    <property type="entry name" value="p450"/>
    <property type="match status" value="1"/>
</dbReference>
<keyword evidence="31" id="KW-1185">Reference proteome</keyword>
<keyword evidence="14 27" id="KW-0479">Metal-binding</keyword>
<reference evidence="30" key="1">
    <citation type="submission" date="2022-03" db="EMBL/GenBank/DDBJ databases">
        <authorList>
            <person name="Alioto T."/>
            <person name="Alioto T."/>
            <person name="Gomez Garrido J."/>
        </authorList>
    </citation>
    <scope>NUCLEOTIDE SEQUENCE</scope>
</reference>
<dbReference type="EC" id="4.2.1.152" evidence="7"/>
<comment type="catalytic activity">
    <reaction evidence="1">
        <text>prostaglandin H2 = prostaglandin I2</text>
        <dbReference type="Rhea" id="RHEA:23580"/>
        <dbReference type="ChEBI" id="CHEBI:57403"/>
        <dbReference type="ChEBI" id="CHEBI:57405"/>
        <dbReference type="EC" id="5.3.99.4"/>
    </reaction>
    <physiologicalReaction direction="left-to-right" evidence="1">
        <dbReference type="Rhea" id="RHEA:23581"/>
    </physiologicalReaction>
</comment>
<evidence type="ECO:0000256" key="26">
    <source>
        <dbReference type="ARBA" id="ARBA00045141"/>
    </source>
</evidence>
<evidence type="ECO:0000256" key="17">
    <source>
        <dbReference type="ARBA" id="ARBA00022989"/>
    </source>
</evidence>
<evidence type="ECO:0000256" key="15">
    <source>
        <dbReference type="ARBA" id="ARBA00022824"/>
    </source>
</evidence>
<evidence type="ECO:0000256" key="5">
    <source>
        <dbReference type="ARBA" id="ARBA00010617"/>
    </source>
</evidence>
<gene>
    <name evidence="30" type="ORF">PECUL_23A045165</name>
</gene>
<protein>
    <recommendedName>
        <fullName evidence="8">Prostacyclin synthase</fullName>
        <ecNumber evidence="7">4.2.1.152</ecNumber>
        <ecNumber evidence="6">5.3.99.4</ecNumber>
    </recommendedName>
    <alternativeName>
        <fullName evidence="25">Hydroperoxy icosatetraenoate dehydratase</fullName>
    </alternativeName>
    <alternativeName>
        <fullName evidence="24">Prostaglandin I2 synthase</fullName>
    </alternativeName>
</protein>
<feature type="binding site" description="axial binding residue" evidence="28">
    <location>
        <position position="441"/>
    </location>
    <ligand>
        <name>heme</name>
        <dbReference type="ChEBI" id="CHEBI:30413"/>
    </ligand>
    <ligandPart>
        <name>Fe</name>
        <dbReference type="ChEBI" id="CHEBI:18248"/>
    </ligandPart>
</feature>
<dbReference type="InterPro" id="IPR036396">
    <property type="entry name" value="Cyt_P450_sf"/>
</dbReference>
<evidence type="ECO:0000256" key="18">
    <source>
        <dbReference type="ARBA" id="ARBA00023004"/>
    </source>
</evidence>
<evidence type="ECO:0000256" key="19">
    <source>
        <dbReference type="ARBA" id="ARBA00023098"/>
    </source>
</evidence>
<dbReference type="EC" id="5.3.99.4" evidence="6"/>
<dbReference type="InterPro" id="IPR002403">
    <property type="entry name" value="Cyt_P450_E_grp-IV"/>
</dbReference>
<dbReference type="SUPFAM" id="SSF48264">
    <property type="entry name" value="Cytochrome P450"/>
    <property type="match status" value="1"/>
</dbReference>
<evidence type="ECO:0000256" key="28">
    <source>
        <dbReference type="PIRSR" id="PIRSR000047-1"/>
    </source>
</evidence>
<sequence length="500" mass="57741">MLPAIAILLTCLLCALLYVSLFRRTRRPDEPPLDRGFIPWLGHALEFGKDAAKFLSQMKEKHGDIFTVQVAGRFITVLLDPNSYDAVVWESQSRLDFGKYAKVLMERMFDVNLPNYDMTAEKAVLKIHLQNTNLPSLTKSMFYNLNNILGDKMSSAAEWKAEGLFDFTYNVMLRAGYLTLFGSESDQSNSHRNTADIQHSEEVYKEFRKLDCLLMKAARNMLSAEQKKDSSSAKSRLWKLLDSEKLKRKATKSGWIESYQRHLEDAQVTPDMQSKAMVLQLWATQGNAGPAAFWMLLFLLKHPKAMTSVQEELEKVFKSNGRTIKRMEDVSQEILDSTIVFDSVLNESLRLTAAPFITREVLLDMSLKLADGREYRLRNGDRLCLFPYVSPQMDPEIHQQPQKFQYDRFLNVDGSGKKDFYKNGKKVKHPSMPWGAGSNVCTGRFHAVNSIKLFVFLLFFYFEFEFNNPKDNMPQFDRSRYGFGVLHPDSDIVFRYRKRF</sequence>
<keyword evidence="15 27" id="KW-0256">Endoplasmic reticulum</keyword>
<dbReference type="PANTHER" id="PTHR24306:SF4">
    <property type="entry name" value="PROSTACYCLIN SYNTHASE"/>
    <property type="match status" value="1"/>
</dbReference>
<evidence type="ECO:0000256" key="22">
    <source>
        <dbReference type="ARBA" id="ARBA00023235"/>
    </source>
</evidence>
<evidence type="ECO:0000256" key="23">
    <source>
        <dbReference type="ARBA" id="ARBA00023239"/>
    </source>
</evidence>
<proteinExistence type="inferred from homology"/>
<evidence type="ECO:0000256" key="4">
    <source>
        <dbReference type="ARBA" id="ARBA00004389"/>
    </source>
</evidence>
<dbReference type="GO" id="GO:0005789">
    <property type="term" value="C:endoplasmic reticulum membrane"/>
    <property type="evidence" value="ECO:0007669"/>
    <property type="project" value="UniProtKB-SubCell"/>
</dbReference>
<keyword evidence="11" id="KW-0643">Prostaglandin biosynthesis</keyword>
<evidence type="ECO:0000256" key="24">
    <source>
        <dbReference type="ARBA" id="ARBA00031205"/>
    </source>
</evidence>
<dbReference type="GO" id="GO:0020037">
    <property type="term" value="F:heme binding"/>
    <property type="evidence" value="ECO:0007669"/>
    <property type="project" value="InterPro"/>
</dbReference>
<feature type="binding site" evidence="29">
    <location>
        <position position="287"/>
    </location>
    <ligand>
        <name>substrate</name>
    </ligand>
</feature>
<evidence type="ECO:0000256" key="1">
    <source>
        <dbReference type="ARBA" id="ARBA00000463"/>
    </source>
</evidence>
<feature type="binding site" evidence="29">
    <location>
        <position position="382"/>
    </location>
    <ligand>
        <name>substrate</name>
    </ligand>
</feature>
<evidence type="ECO:0000256" key="3">
    <source>
        <dbReference type="ARBA" id="ARBA00001971"/>
    </source>
</evidence>
<dbReference type="FunFam" id="1.10.630.10:FF:000025">
    <property type="entry name" value="Prostaglandin I2 (prostacyclin) synthase"/>
    <property type="match status" value="1"/>
</dbReference>
<accession>A0AAD1SLI2</accession>
<evidence type="ECO:0000256" key="2">
    <source>
        <dbReference type="ARBA" id="ARBA00001719"/>
    </source>
</evidence>
<dbReference type="GO" id="GO:0016705">
    <property type="term" value="F:oxidoreductase activity, acting on paired donors, with incorporation or reduction of molecular oxygen"/>
    <property type="evidence" value="ECO:0007669"/>
    <property type="project" value="InterPro"/>
</dbReference>
<dbReference type="AlphaFoldDB" id="A0AAD1SLI2"/>
<evidence type="ECO:0000256" key="16">
    <source>
        <dbReference type="ARBA" id="ARBA00022832"/>
    </source>
</evidence>
<keyword evidence="17" id="KW-1133">Transmembrane helix</keyword>
<keyword evidence="12 27" id="KW-0349">Heme</keyword>
<name>A0AAD1SLI2_PELCU</name>
<keyword evidence="16" id="KW-0276">Fatty acid metabolism</keyword>
<evidence type="ECO:0000256" key="12">
    <source>
        <dbReference type="ARBA" id="ARBA00022617"/>
    </source>
</evidence>
<keyword evidence="19" id="KW-0443">Lipid metabolism</keyword>
<evidence type="ECO:0000256" key="21">
    <source>
        <dbReference type="ARBA" id="ARBA00023160"/>
    </source>
</evidence>
<keyword evidence="23" id="KW-0456">Lyase</keyword>
<evidence type="ECO:0000256" key="20">
    <source>
        <dbReference type="ARBA" id="ARBA00023136"/>
    </source>
</evidence>
<keyword evidence="13" id="KW-0812">Transmembrane</keyword>
<dbReference type="GO" id="GO:0005506">
    <property type="term" value="F:iron ion binding"/>
    <property type="evidence" value="ECO:0007669"/>
    <property type="project" value="InterPro"/>
</dbReference>
<dbReference type="InterPro" id="IPR001128">
    <property type="entry name" value="Cyt_P450"/>
</dbReference>
<evidence type="ECO:0000256" key="13">
    <source>
        <dbReference type="ARBA" id="ARBA00022692"/>
    </source>
</evidence>
<evidence type="ECO:0000256" key="25">
    <source>
        <dbReference type="ARBA" id="ARBA00033404"/>
    </source>
</evidence>
<keyword evidence="22" id="KW-0413">Isomerase</keyword>
<feature type="binding site" evidence="29">
    <location>
        <position position="107"/>
    </location>
    <ligand>
        <name>substrate</name>
    </ligand>
</feature>
<dbReference type="GO" id="GO:0008116">
    <property type="term" value="F:prostaglandin-I synthase activity"/>
    <property type="evidence" value="ECO:0007669"/>
    <property type="project" value="UniProtKB-EC"/>
</dbReference>
<comment type="subcellular location">
    <subcellularLocation>
        <location evidence="4">Endoplasmic reticulum membrane</location>
        <topology evidence="4">Single-pass membrane protein</topology>
    </subcellularLocation>
</comment>
<evidence type="ECO:0000256" key="29">
    <source>
        <dbReference type="PIRSR" id="PIRSR000047-2"/>
    </source>
</evidence>